<gene>
    <name evidence="1" type="ORF">BT96DRAFT_1010260</name>
</gene>
<keyword evidence="2" id="KW-1185">Reference proteome</keyword>
<sequence>MATAEEIERVSSTLLESFQALSRIEPPMEASPRTMKAFKKLVKTSHQSGGQMFSWAQGMGEALGDEIAAVDDEDAEPLDLHDGQGTWETLTVNDANTRDSDNEEDEDPLIQQVNEILSCVDNFGNPLLVRSLSEFRSLVLEGYRGSIPAMEQAMLMQVVSVYPLISTEELTDAFKGYDFRDQHFASYAFKAFKWQSINDTSSRLLKRETNLMRANEIDGINRFLFGIIRNIEGLVAWEEWEGQPLEFKQAFRLRAARHLNPKVFADIDSSILPPKEKKKRTTSKVRTLFTVKHNKLMLRRGLMHRLYSVFGPCVLFDPFFLEFTSQGHPRGTPKLATKVEMLLREFKGTSYGADGYWNARKLLVRSVGFLGGREMKDYVVDFLDSTIVWMKFAVEEEEDSETEDEGDDENDG</sequence>
<protein>
    <submittedName>
        <fullName evidence="1">Uncharacterized protein</fullName>
    </submittedName>
</protein>
<name>A0A6A4GAX5_9AGAR</name>
<reference evidence="1" key="1">
    <citation type="journal article" date="2019" name="Environ. Microbiol.">
        <title>Fungal ecological strategies reflected in gene transcription - a case study of two litter decomposers.</title>
        <authorList>
            <person name="Barbi F."/>
            <person name="Kohler A."/>
            <person name="Barry K."/>
            <person name="Baskaran P."/>
            <person name="Daum C."/>
            <person name="Fauchery L."/>
            <person name="Ihrmark K."/>
            <person name="Kuo A."/>
            <person name="LaButti K."/>
            <person name="Lipzen A."/>
            <person name="Morin E."/>
            <person name="Grigoriev I.V."/>
            <person name="Henrissat B."/>
            <person name="Lindahl B."/>
            <person name="Martin F."/>
        </authorList>
    </citation>
    <scope>NUCLEOTIDE SEQUENCE</scope>
    <source>
        <strain evidence="1">JB14</strain>
    </source>
</reference>
<evidence type="ECO:0000313" key="2">
    <source>
        <dbReference type="Proteomes" id="UP000799118"/>
    </source>
</evidence>
<organism evidence="1 2">
    <name type="scientific">Gymnopus androsaceus JB14</name>
    <dbReference type="NCBI Taxonomy" id="1447944"/>
    <lineage>
        <taxon>Eukaryota</taxon>
        <taxon>Fungi</taxon>
        <taxon>Dikarya</taxon>
        <taxon>Basidiomycota</taxon>
        <taxon>Agaricomycotina</taxon>
        <taxon>Agaricomycetes</taxon>
        <taxon>Agaricomycetidae</taxon>
        <taxon>Agaricales</taxon>
        <taxon>Marasmiineae</taxon>
        <taxon>Omphalotaceae</taxon>
        <taxon>Gymnopus</taxon>
    </lineage>
</organism>
<dbReference type="OrthoDB" id="2953556at2759"/>
<proteinExistence type="predicted"/>
<dbReference type="EMBL" id="ML771182">
    <property type="protein sequence ID" value="KAE9382656.1"/>
    <property type="molecule type" value="Genomic_DNA"/>
</dbReference>
<dbReference type="AlphaFoldDB" id="A0A6A4GAX5"/>
<dbReference type="Proteomes" id="UP000799118">
    <property type="component" value="Unassembled WGS sequence"/>
</dbReference>
<accession>A0A6A4GAX5</accession>
<evidence type="ECO:0000313" key="1">
    <source>
        <dbReference type="EMBL" id="KAE9382656.1"/>
    </source>
</evidence>